<gene>
    <name evidence="3" type="ORF">ACFY35_00210</name>
</gene>
<organism evidence="3 4">
    <name type="scientific">Paractinoplanes globisporus</name>
    <dbReference type="NCBI Taxonomy" id="113565"/>
    <lineage>
        <taxon>Bacteria</taxon>
        <taxon>Bacillati</taxon>
        <taxon>Actinomycetota</taxon>
        <taxon>Actinomycetes</taxon>
        <taxon>Micromonosporales</taxon>
        <taxon>Micromonosporaceae</taxon>
        <taxon>Paractinoplanes</taxon>
    </lineage>
</organism>
<feature type="domain" description="Phosphatidic acid phosphatase type 2/haloperoxidase" evidence="2">
    <location>
        <begin position="108"/>
        <end position="215"/>
    </location>
</feature>
<feature type="transmembrane region" description="Helical" evidence="1">
    <location>
        <begin position="108"/>
        <end position="128"/>
    </location>
</feature>
<dbReference type="SMART" id="SM00014">
    <property type="entry name" value="acidPPc"/>
    <property type="match status" value="1"/>
</dbReference>
<feature type="transmembrane region" description="Helical" evidence="1">
    <location>
        <begin position="203"/>
        <end position="220"/>
    </location>
</feature>
<keyword evidence="1" id="KW-1133">Transmembrane helix</keyword>
<dbReference type="SUPFAM" id="SSF48317">
    <property type="entry name" value="Acid phosphatase/Vanadium-dependent haloperoxidase"/>
    <property type="match status" value="1"/>
</dbReference>
<dbReference type="Proteomes" id="UP001602245">
    <property type="component" value="Unassembled WGS sequence"/>
</dbReference>
<evidence type="ECO:0000256" key="1">
    <source>
        <dbReference type="SAM" id="Phobius"/>
    </source>
</evidence>
<accession>A0ABW6W499</accession>
<feature type="transmembrane region" description="Helical" evidence="1">
    <location>
        <begin position="24"/>
        <end position="42"/>
    </location>
</feature>
<comment type="caution">
    <text evidence="3">The sequence shown here is derived from an EMBL/GenBank/DDBJ whole genome shotgun (WGS) entry which is preliminary data.</text>
</comment>
<feature type="transmembrane region" description="Helical" evidence="1">
    <location>
        <begin position="173"/>
        <end position="191"/>
    </location>
</feature>
<name>A0ABW6W499_9ACTN</name>
<evidence type="ECO:0000313" key="3">
    <source>
        <dbReference type="EMBL" id="MFF5287826.1"/>
    </source>
</evidence>
<evidence type="ECO:0000259" key="2">
    <source>
        <dbReference type="SMART" id="SM00014"/>
    </source>
</evidence>
<keyword evidence="1" id="KW-0472">Membrane</keyword>
<dbReference type="Pfam" id="PF01569">
    <property type="entry name" value="PAP2"/>
    <property type="match status" value="1"/>
</dbReference>
<evidence type="ECO:0000313" key="4">
    <source>
        <dbReference type="Proteomes" id="UP001602245"/>
    </source>
</evidence>
<keyword evidence="1" id="KW-0812">Transmembrane</keyword>
<dbReference type="RefSeq" id="WP_020515546.1">
    <property type="nucleotide sequence ID" value="NZ_JBIAZU010000001.1"/>
</dbReference>
<dbReference type="PANTHER" id="PTHR14969:SF13">
    <property type="entry name" value="AT30094P"/>
    <property type="match status" value="1"/>
</dbReference>
<keyword evidence="4" id="KW-1185">Reference proteome</keyword>
<dbReference type="Gene3D" id="1.20.144.10">
    <property type="entry name" value="Phosphatidic acid phosphatase type 2/haloperoxidase"/>
    <property type="match status" value="1"/>
</dbReference>
<proteinExistence type="predicted"/>
<protein>
    <submittedName>
        <fullName evidence="3">Phosphatase PAP2 family protein</fullName>
    </submittedName>
</protein>
<dbReference type="InterPro" id="IPR036938">
    <property type="entry name" value="PAP2/HPO_sf"/>
</dbReference>
<dbReference type="PANTHER" id="PTHR14969">
    <property type="entry name" value="SPHINGOSINE-1-PHOSPHATE PHOSPHOHYDROLASE"/>
    <property type="match status" value="1"/>
</dbReference>
<dbReference type="InterPro" id="IPR000326">
    <property type="entry name" value="PAP2/HPO"/>
</dbReference>
<feature type="transmembrane region" description="Helical" evidence="1">
    <location>
        <begin position="75"/>
        <end position="96"/>
    </location>
</feature>
<dbReference type="CDD" id="cd03392">
    <property type="entry name" value="PAP2_like_2"/>
    <property type="match status" value="1"/>
</dbReference>
<sequence length="233" mass="25334">MPELATAARQHLDAPHLAWFAKRILLPLAVLQFGMIGLGLLVTKALDDVWPFTVEDGLNRYFAAHRTDPLNKVTAFFSLVGSTPVIIGVTAIAAFILLRTLHSWREPIFLCAAVSAQAIVFFFTTLVIDRQRPEVQHLDNSPPTSSFPSGHTSAAVALYAGLALILVMRTRKWVFWALVLVPVCVAISRLYRGMHHPSDVTASFVNGALCITIMATAILGTKRLRSGASTGSS</sequence>
<dbReference type="EMBL" id="JBIAZU010000001">
    <property type="protein sequence ID" value="MFF5287826.1"/>
    <property type="molecule type" value="Genomic_DNA"/>
</dbReference>
<feature type="transmembrane region" description="Helical" evidence="1">
    <location>
        <begin position="148"/>
        <end position="166"/>
    </location>
</feature>
<reference evidence="3 4" key="1">
    <citation type="submission" date="2024-10" db="EMBL/GenBank/DDBJ databases">
        <title>The Natural Products Discovery Center: Release of the First 8490 Sequenced Strains for Exploring Actinobacteria Biosynthetic Diversity.</title>
        <authorList>
            <person name="Kalkreuter E."/>
            <person name="Kautsar S.A."/>
            <person name="Yang D."/>
            <person name="Bader C.D."/>
            <person name="Teijaro C.N."/>
            <person name="Fluegel L."/>
            <person name="Davis C.M."/>
            <person name="Simpson J.R."/>
            <person name="Lauterbach L."/>
            <person name="Steele A.D."/>
            <person name="Gui C."/>
            <person name="Meng S."/>
            <person name="Li G."/>
            <person name="Viehrig K."/>
            <person name="Ye F."/>
            <person name="Su P."/>
            <person name="Kiefer A.F."/>
            <person name="Nichols A."/>
            <person name="Cepeda A.J."/>
            <person name="Yan W."/>
            <person name="Fan B."/>
            <person name="Jiang Y."/>
            <person name="Adhikari A."/>
            <person name="Zheng C.-J."/>
            <person name="Schuster L."/>
            <person name="Cowan T.M."/>
            <person name="Smanski M.J."/>
            <person name="Chevrette M.G."/>
            <person name="De Carvalho L.P.S."/>
            <person name="Shen B."/>
        </authorList>
    </citation>
    <scope>NUCLEOTIDE SEQUENCE [LARGE SCALE GENOMIC DNA]</scope>
    <source>
        <strain evidence="3 4">NPDC000087</strain>
    </source>
</reference>